<sequence>MSNDGMDRFLQRMRSDLMFELRKIEHGERPVTGQNHRANIQHFMEKHVVIEPNEIADGKHKIPLPEDSTVNHRPESIVVEVQGIIEQRPVSSILQSASFRRQLENVIRGTIQHARRETSRNAPLNLPQSTSASSIPARNRGHEQSRNPTPEPFNPTSHERPQLVRHESTESIDSFSSAISNFDQDFISDQEDEVDSPSPEVAHRPSHLQQSFERVATPAPETQNSHRNASSQQVPLQERQRVVQHETIGWNEINRIQRDELVEEISELLHNRLVSSTLDGEFRARLELHMQDRVASSGTNGQAVEEFIQRLPRTGVPRNDFSHLGIPQVAENEQWDNISVTSVSAHSVPYVQTNTYLSREIQGLKSQMNEMKNMLKLTFDLQMDIQRAIRQEVAAAMNNITGSSPVQNRPISDTHCLICLERHTDTVLYQCGHMCVCYVCGRDLVSRGHNCPVCRAPIKDVIRAYKTNAD</sequence>
<evidence type="ECO:0000256" key="3">
    <source>
        <dbReference type="PROSITE-ProRule" id="PRU00175"/>
    </source>
</evidence>
<dbReference type="SMART" id="SM00184">
    <property type="entry name" value="RING"/>
    <property type="match status" value="1"/>
</dbReference>
<reference evidence="6 7" key="1">
    <citation type="submission" date="2024-04" db="EMBL/GenBank/DDBJ databases">
        <authorList>
            <consortium name="Genoscope - CEA"/>
            <person name="William W."/>
        </authorList>
    </citation>
    <scope>NUCLEOTIDE SEQUENCE [LARGE SCALE GENOMIC DNA]</scope>
</reference>
<dbReference type="GO" id="GO:0008270">
    <property type="term" value="F:zinc ion binding"/>
    <property type="evidence" value="ECO:0007669"/>
    <property type="project" value="UniProtKB-KW"/>
</dbReference>
<feature type="compositionally biased region" description="Polar residues" evidence="4">
    <location>
        <begin position="120"/>
        <end position="136"/>
    </location>
</feature>
<dbReference type="AlphaFoldDB" id="A0AAV2H2G0"/>
<keyword evidence="7" id="KW-1185">Reference proteome</keyword>
<dbReference type="PROSITE" id="PS50089">
    <property type="entry name" value="ZF_RING_2"/>
    <property type="match status" value="1"/>
</dbReference>
<evidence type="ECO:0000259" key="5">
    <source>
        <dbReference type="PROSITE" id="PS50089"/>
    </source>
</evidence>
<protein>
    <recommendedName>
        <fullName evidence="5">RING-type domain-containing protein</fullName>
    </recommendedName>
</protein>
<feature type="compositionally biased region" description="Polar residues" evidence="4">
    <location>
        <begin position="220"/>
        <end position="235"/>
    </location>
</feature>
<dbReference type="EMBL" id="CAXITT010000005">
    <property type="protein sequence ID" value="CAL1526424.1"/>
    <property type="molecule type" value="Genomic_DNA"/>
</dbReference>
<feature type="region of interest" description="Disordered" evidence="4">
    <location>
        <begin position="114"/>
        <end position="172"/>
    </location>
</feature>
<feature type="domain" description="RING-type" evidence="5">
    <location>
        <begin position="416"/>
        <end position="455"/>
    </location>
</feature>
<dbReference type="PANTHER" id="PTHR46519">
    <property type="entry name" value="RING/U-BOX SUPERFAMILY PROTEIN"/>
    <property type="match status" value="1"/>
</dbReference>
<evidence type="ECO:0000313" key="6">
    <source>
        <dbReference type="EMBL" id="CAL1526424.1"/>
    </source>
</evidence>
<evidence type="ECO:0000256" key="4">
    <source>
        <dbReference type="SAM" id="MobiDB-lite"/>
    </source>
</evidence>
<name>A0AAV2H2G0_LYMST</name>
<dbReference type="CDD" id="cd16647">
    <property type="entry name" value="mRING-HC-C3HC5_NEU1"/>
    <property type="match status" value="1"/>
</dbReference>
<keyword evidence="1 3" id="KW-0479">Metal-binding</keyword>
<gene>
    <name evidence="6" type="ORF">GSLYS_00000601001</name>
</gene>
<dbReference type="Pfam" id="PF13920">
    <property type="entry name" value="zf-C3HC4_3"/>
    <property type="match status" value="1"/>
</dbReference>
<organism evidence="6 7">
    <name type="scientific">Lymnaea stagnalis</name>
    <name type="common">Great pond snail</name>
    <name type="synonym">Helix stagnalis</name>
    <dbReference type="NCBI Taxonomy" id="6523"/>
    <lineage>
        <taxon>Eukaryota</taxon>
        <taxon>Metazoa</taxon>
        <taxon>Spiralia</taxon>
        <taxon>Lophotrochozoa</taxon>
        <taxon>Mollusca</taxon>
        <taxon>Gastropoda</taxon>
        <taxon>Heterobranchia</taxon>
        <taxon>Euthyneura</taxon>
        <taxon>Panpulmonata</taxon>
        <taxon>Hygrophila</taxon>
        <taxon>Lymnaeoidea</taxon>
        <taxon>Lymnaeidae</taxon>
        <taxon>Lymnaea</taxon>
    </lineage>
</organism>
<dbReference type="InterPro" id="IPR013083">
    <property type="entry name" value="Znf_RING/FYVE/PHD"/>
</dbReference>
<comment type="caution">
    <text evidence="6">The sequence shown here is derived from an EMBL/GenBank/DDBJ whole genome shotgun (WGS) entry which is preliminary data.</text>
</comment>
<accession>A0AAV2H2G0</accession>
<feature type="compositionally biased region" description="Basic and acidic residues" evidence="4">
    <location>
        <begin position="157"/>
        <end position="169"/>
    </location>
</feature>
<dbReference type="Proteomes" id="UP001497497">
    <property type="component" value="Unassembled WGS sequence"/>
</dbReference>
<evidence type="ECO:0000256" key="1">
    <source>
        <dbReference type="ARBA" id="ARBA00022771"/>
    </source>
</evidence>
<evidence type="ECO:0000313" key="7">
    <source>
        <dbReference type="Proteomes" id="UP001497497"/>
    </source>
</evidence>
<keyword evidence="1 3" id="KW-0863">Zinc-finger</keyword>
<keyword evidence="2" id="KW-0862">Zinc</keyword>
<dbReference type="PANTHER" id="PTHR46519:SF2">
    <property type="entry name" value="RING_U-BOX SUPERFAMILY PROTEIN"/>
    <property type="match status" value="1"/>
</dbReference>
<dbReference type="SUPFAM" id="SSF57850">
    <property type="entry name" value="RING/U-box"/>
    <property type="match status" value="1"/>
</dbReference>
<evidence type="ECO:0000256" key="2">
    <source>
        <dbReference type="ARBA" id="ARBA00022833"/>
    </source>
</evidence>
<feature type="region of interest" description="Disordered" evidence="4">
    <location>
        <begin position="190"/>
        <end position="239"/>
    </location>
</feature>
<dbReference type="InterPro" id="IPR001841">
    <property type="entry name" value="Znf_RING"/>
</dbReference>
<dbReference type="Gene3D" id="3.30.40.10">
    <property type="entry name" value="Zinc/RING finger domain, C3HC4 (zinc finger)"/>
    <property type="match status" value="1"/>
</dbReference>
<proteinExistence type="predicted"/>